<dbReference type="AlphaFoldDB" id="A0A6I4RXX9"/>
<dbReference type="InterPro" id="IPR036249">
    <property type="entry name" value="Thioredoxin-like_sf"/>
</dbReference>
<feature type="domain" description="Glutaredoxin" evidence="1">
    <location>
        <begin position="8"/>
        <end position="69"/>
    </location>
</feature>
<dbReference type="SUPFAM" id="SSF52833">
    <property type="entry name" value="Thioredoxin-like"/>
    <property type="match status" value="1"/>
</dbReference>
<evidence type="ECO:0000259" key="1">
    <source>
        <dbReference type="Pfam" id="PF00462"/>
    </source>
</evidence>
<dbReference type="InterPro" id="IPR002109">
    <property type="entry name" value="Glutaredoxin"/>
</dbReference>
<dbReference type="PROSITE" id="PS51354">
    <property type="entry name" value="GLUTAREDOXIN_2"/>
    <property type="match status" value="1"/>
</dbReference>
<reference evidence="2 3" key="1">
    <citation type="submission" date="2019-06" db="EMBL/GenBank/DDBJ databases">
        <title>Phylogeography and genetic diversity of Francisella tularensis subsp. holarctica in France (1947-2018).</title>
        <authorList>
            <person name="Kevin M."/>
            <person name="Madani N."/>
            <person name="Maurin M."/>
        </authorList>
    </citation>
    <scope>NUCLEOTIDE SEQUENCE [LARGE SCALE GENOMIC DNA]</scope>
    <source>
        <strain evidence="2 3">ATCC 15482</strain>
    </source>
</reference>
<proteinExistence type="predicted"/>
<gene>
    <name evidence="2" type="ORF">FNC33_07990</name>
</gene>
<dbReference type="EMBL" id="VJEZ01000011">
    <property type="protein sequence ID" value="MWZ40473.1"/>
    <property type="molecule type" value="Genomic_DNA"/>
</dbReference>
<evidence type="ECO:0000313" key="2">
    <source>
        <dbReference type="EMBL" id="MWZ40473.1"/>
    </source>
</evidence>
<comment type="caution">
    <text evidence="2">The sequence shown here is derived from an EMBL/GenBank/DDBJ whole genome shotgun (WGS) entry which is preliminary data.</text>
</comment>
<organism evidence="2 3">
    <name type="scientific">Francisella tularensis</name>
    <dbReference type="NCBI Taxonomy" id="263"/>
    <lineage>
        <taxon>Bacteria</taxon>
        <taxon>Pseudomonadati</taxon>
        <taxon>Pseudomonadota</taxon>
        <taxon>Gammaproteobacteria</taxon>
        <taxon>Thiotrichales</taxon>
        <taxon>Francisellaceae</taxon>
        <taxon>Francisella</taxon>
    </lineage>
</organism>
<name>A0A6I4RXX9_FRATU</name>
<evidence type="ECO:0000313" key="3">
    <source>
        <dbReference type="Proteomes" id="UP000469081"/>
    </source>
</evidence>
<protein>
    <submittedName>
        <fullName evidence="2">Glutaredoxin</fullName>
    </submittedName>
</protein>
<dbReference type="OMA" id="WCFEDHI"/>
<dbReference type="GeneID" id="75263752"/>
<dbReference type="RefSeq" id="WP_003033610.1">
    <property type="nucleotide sequence ID" value="NZ_VJEZ01000011.1"/>
</dbReference>
<sequence length="82" mass="9451">MNNFKSIVLYRMVTPEKICPYGLKAKALFEQKGWSFEDNHLKTRAETDAFKAKYNLQTTPLIFIDGQQIGGYSDLLEFLGEK</sequence>
<dbReference type="Pfam" id="PF00462">
    <property type="entry name" value="Glutaredoxin"/>
    <property type="match status" value="1"/>
</dbReference>
<accession>A0A6I4RXX9</accession>
<dbReference type="Gene3D" id="3.40.30.10">
    <property type="entry name" value="Glutaredoxin"/>
    <property type="match status" value="1"/>
</dbReference>
<dbReference type="Proteomes" id="UP000469081">
    <property type="component" value="Unassembled WGS sequence"/>
</dbReference>